<keyword evidence="4" id="KW-0808">Transferase</keyword>
<dbReference type="Gene3D" id="3.30.565.10">
    <property type="entry name" value="Histidine kinase-like ATPase, C-terminal domain"/>
    <property type="match status" value="1"/>
</dbReference>
<dbReference type="GO" id="GO:0005524">
    <property type="term" value="F:ATP binding"/>
    <property type="evidence" value="ECO:0007669"/>
    <property type="project" value="UniProtKB-KW"/>
</dbReference>
<evidence type="ECO:0000313" key="11">
    <source>
        <dbReference type="EMBL" id="TCC47397.1"/>
    </source>
</evidence>
<dbReference type="AlphaFoldDB" id="A0A4R0JM13"/>
<accession>A0A4R0JM13</accession>
<dbReference type="Gene3D" id="1.20.5.1930">
    <property type="match status" value="1"/>
</dbReference>
<evidence type="ECO:0000256" key="9">
    <source>
        <dbReference type="SAM" id="Phobius"/>
    </source>
</evidence>
<feature type="transmembrane region" description="Helical" evidence="9">
    <location>
        <begin position="407"/>
        <end position="432"/>
    </location>
</feature>
<evidence type="ECO:0000256" key="7">
    <source>
        <dbReference type="ARBA" id="ARBA00022840"/>
    </source>
</evidence>
<dbReference type="PANTHER" id="PTHR24421:SF10">
    <property type="entry name" value="NITRATE_NITRITE SENSOR PROTEIN NARQ"/>
    <property type="match status" value="1"/>
</dbReference>
<evidence type="ECO:0000256" key="2">
    <source>
        <dbReference type="ARBA" id="ARBA00012438"/>
    </source>
</evidence>
<evidence type="ECO:0000259" key="10">
    <source>
        <dbReference type="PROSITE" id="PS50109"/>
    </source>
</evidence>
<comment type="caution">
    <text evidence="11">The sequence shown here is derived from an EMBL/GenBank/DDBJ whole genome shotgun (WGS) entry which is preliminary data.</text>
</comment>
<name>A0A4R0JM13_9ACTN</name>
<evidence type="ECO:0000256" key="5">
    <source>
        <dbReference type="ARBA" id="ARBA00022741"/>
    </source>
</evidence>
<dbReference type="RefSeq" id="WP_131515467.1">
    <property type="nucleotide sequence ID" value="NZ_SJKD01000005.1"/>
</dbReference>
<reference evidence="11 12" key="1">
    <citation type="submission" date="2019-02" db="EMBL/GenBank/DDBJ databases">
        <title>Kribbella capetownensis sp. nov. and Kribbella speibonae sp. nov., isolated from soil.</title>
        <authorList>
            <person name="Curtis S.M."/>
            <person name="Norton I."/>
            <person name="Everest G.J."/>
            <person name="Meyers P.R."/>
        </authorList>
    </citation>
    <scope>NUCLEOTIDE SEQUENCE [LARGE SCALE GENOMIC DNA]</scope>
    <source>
        <strain evidence="11 12">YM53</strain>
    </source>
</reference>
<dbReference type="GO" id="GO:0046983">
    <property type="term" value="F:protein dimerization activity"/>
    <property type="evidence" value="ECO:0007669"/>
    <property type="project" value="InterPro"/>
</dbReference>
<dbReference type="EMBL" id="SJKD01000005">
    <property type="protein sequence ID" value="TCC47397.1"/>
    <property type="molecule type" value="Genomic_DNA"/>
</dbReference>
<keyword evidence="7" id="KW-0067">ATP-binding</keyword>
<feature type="transmembrane region" description="Helical" evidence="9">
    <location>
        <begin position="101"/>
        <end position="118"/>
    </location>
</feature>
<keyword evidence="12" id="KW-1185">Reference proteome</keyword>
<dbReference type="InterPro" id="IPR036890">
    <property type="entry name" value="HATPase_C_sf"/>
</dbReference>
<dbReference type="InterPro" id="IPR005467">
    <property type="entry name" value="His_kinase_dom"/>
</dbReference>
<keyword evidence="5" id="KW-0547">Nucleotide-binding</keyword>
<keyword evidence="6 11" id="KW-0418">Kinase</keyword>
<evidence type="ECO:0000256" key="3">
    <source>
        <dbReference type="ARBA" id="ARBA00022553"/>
    </source>
</evidence>
<proteinExistence type="predicted"/>
<evidence type="ECO:0000256" key="4">
    <source>
        <dbReference type="ARBA" id="ARBA00022679"/>
    </source>
</evidence>
<comment type="catalytic activity">
    <reaction evidence="1">
        <text>ATP + protein L-histidine = ADP + protein N-phospho-L-histidine.</text>
        <dbReference type="EC" id="2.7.13.3"/>
    </reaction>
</comment>
<keyword evidence="8" id="KW-0902">Two-component regulatory system</keyword>
<organism evidence="11 12">
    <name type="scientific">Kribbella capetownensis</name>
    <dbReference type="NCBI Taxonomy" id="1572659"/>
    <lineage>
        <taxon>Bacteria</taxon>
        <taxon>Bacillati</taxon>
        <taxon>Actinomycetota</taxon>
        <taxon>Actinomycetes</taxon>
        <taxon>Propionibacteriales</taxon>
        <taxon>Kribbellaceae</taxon>
        <taxon>Kribbella</taxon>
    </lineage>
</organism>
<feature type="transmembrane region" description="Helical" evidence="9">
    <location>
        <begin position="76"/>
        <end position="92"/>
    </location>
</feature>
<keyword evidence="9" id="KW-0472">Membrane</keyword>
<keyword evidence="9" id="KW-1133">Transmembrane helix</keyword>
<feature type="transmembrane region" description="Helical" evidence="9">
    <location>
        <begin position="31"/>
        <end position="46"/>
    </location>
</feature>
<feature type="transmembrane region" description="Helical" evidence="9">
    <location>
        <begin position="53"/>
        <end position="70"/>
    </location>
</feature>
<dbReference type="GO" id="GO:0016020">
    <property type="term" value="C:membrane"/>
    <property type="evidence" value="ECO:0007669"/>
    <property type="project" value="InterPro"/>
</dbReference>
<dbReference type="Pfam" id="PF07730">
    <property type="entry name" value="HisKA_3"/>
    <property type="match status" value="1"/>
</dbReference>
<keyword evidence="9" id="KW-0812">Transmembrane</keyword>
<evidence type="ECO:0000313" key="12">
    <source>
        <dbReference type="Proteomes" id="UP000293342"/>
    </source>
</evidence>
<dbReference type="OrthoDB" id="227596at2"/>
<dbReference type="Proteomes" id="UP000293342">
    <property type="component" value="Unassembled WGS sequence"/>
</dbReference>
<dbReference type="SUPFAM" id="SSF55874">
    <property type="entry name" value="ATPase domain of HSP90 chaperone/DNA topoisomerase II/histidine kinase"/>
    <property type="match status" value="1"/>
</dbReference>
<evidence type="ECO:0000256" key="1">
    <source>
        <dbReference type="ARBA" id="ARBA00000085"/>
    </source>
</evidence>
<keyword evidence="3" id="KW-0597">Phosphoprotein</keyword>
<dbReference type="Pfam" id="PF02518">
    <property type="entry name" value="HATPase_c"/>
    <property type="match status" value="1"/>
</dbReference>
<protein>
    <recommendedName>
        <fullName evidence="2">histidine kinase</fullName>
        <ecNumber evidence="2">2.7.13.3</ecNumber>
    </recommendedName>
</protein>
<feature type="domain" description="Histidine kinase" evidence="10">
    <location>
        <begin position="192"/>
        <end position="380"/>
    </location>
</feature>
<evidence type="ECO:0000256" key="6">
    <source>
        <dbReference type="ARBA" id="ARBA00022777"/>
    </source>
</evidence>
<dbReference type="CDD" id="cd16917">
    <property type="entry name" value="HATPase_UhpB-NarQ-NarX-like"/>
    <property type="match status" value="1"/>
</dbReference>
<dbReference type="PANTHER" id="PTHR24421">
    <property type="entry name" value="NITRATE/NITRITE SENSOR PROTEIN NARX-RELATED"/>
    <property type="match status" value="1"/>
</dbReference>
<dbReference type="SMART" id="SM00387">
    <property type="entry name" value="HATPase_c"/>
    <property type="match status" value="1"/>
</dbReference>
<sequence>MNWRRLGDVGLWAALSFLVLAESGARGDPYWVQAAFIAALLVAVFVRRRWPLVALAVVAWAEIVVLAFALGTQNGVQVALVPAITLMSYLAGRRETQLKHFVMVCSWSLLGGLLLALVVQGEQHATEAVLSWLVMLLLALLLVVLPWLVGRYRAQQALLASAGWDRAERIEREQRMAIDQERLRERSRIAQDMHDSVGHELSLIALRAAALELDPSLPAEHRQAATSLREAAATATDRLGEIIGVLRDSDAPTVPRDESVLSLIERAAESGLEVRLIEEGDGELSPMVDRAVHRIVQESLTNASKHAPGTAVTVTVTRADDDVRVQVVDTGAQRPVQSVPSSGRGLDGLRERVRLVGGTLTAGPRSGGGFEVVATMPRAGGPPEPEAPPMSAAEAERATVRRSARRGLVTAVAAPLILGAVVGVVALGYYLIAGYNSILHPGQYDVLAIGQPEDEVEKVLPAMQMIDPPSEGYTVPAGWSCRYYSPDVPFSITYVYRLCFADGKLVAKTVVQSGSVVPTPESTG</sequence>
<dbReference type="InterPro" id="IPR011712">
    <property type="entry name" value="Sig_transdc_His_kin_sub3_dim/P"/>
</dbReference>
<dbReference type="GO" id="GO:0000155">
    <property type="term" value="F:phosphorelay sensor kinase activity"/>
    <property type="evidence" value="ECO:0007669"/>
    <property type="project" value="InterPro"/>
</dbReference>
<dbReference type="EC" id="2.7.13.3" evidence="2"/>
<evidence type="ECO:0000256" key="8">
    <source>
        <dbReference type="ARBA" id="ARBA00023012"/>
    </source>
</evidence>
<gene>
    <name evidence="11" type="ORF">E0H75_21645</name>
</gene>
<dbReference type="PROSITE" id="PS50109">
    <property type="entry name" value="HIS_KIN"/>
    <property type="match status" value="1"/>
</dbReference>
<feature type="transmembrane region" description="Helical" evidence="9">
    <location>
        <begin position="130"/>
        <end position="149"/>
    </location>
</feature>
<dbReference type="InterPro" id="IPR003594">
    <property type="entry name" value="HATPase_dom"/>
</dbReference>
<dbReference type="InterPro" id="IPR050482">
    <property type="entry name" value="Sensor_HK_TwoCompSys"/>
</dbReference>